<organism evidence="2 3">
    <name type="scientific">Flavobacterium terrigena</name>
    <dbReference type="NCBI Taxonomy" id="402734"/>
    <lineage>
        <taxon>Bacteria</taxon>
        <taxon>Pseudomonadati</taxon>
        <taxon>Bacteroidota</taxon>
        <taxon>Flavobacteriia</taxon>
        <taxon>Flavobacteriales</taxon>
        <taxon>Flavobacteriaceae</taxon>
        <taxon>Flavobacterium</taxon>
    </lineage>
</organism>
<gene>
    <name evidence="2" type="ORF">SAMN05660918_0584</name>
</gene>
<dbReference type="SUPFAM" id="SSF55821">
    <property type="entry name" value="YrdC/RibB"/>
    <property type="match status" value="1"/>
</dbReference>
<dbReference type="PANTHER" id="PTHR42828:SF3">
    <property type="entry name" value="THREONYLCARBAMOYL-AMP SYNTHASE"/>
    <property type="match status" value="1"/>
</dbReference>
<feature type="domain" description="YrdC-like" evidence="1">
    <location>
        <begin position="23"/>
        <end position="210"/>
    </location>
</feature>
<reference evidence="3" key="1">
    <citation type="submission" date="2016-10" db="EMBL/GenBank/DDBJ databases">
        <authorList>
            <person name="Varghese N."/>
            <person name="Submissions S."/>
        </authorList>
    </citation>
    <scope>NUCLEOTIDE SEQUENCE [LARGE SCALE GENOMIC DNA]</scope>
    <source>
        <strain evidence="3">DSM 17934</strain>
    </source>
</reference>
<evidence type="ECO:0000313" key="2">
    <source>
        <dbReference type="EMBL" id="SEI43985.1"/>
    </source>
</evidence>
<evidence type="ECO:0000313" key="3">
    <source>
        <dbReference type="Proteomes" id="UP000199702"/>
    </source>
</evidence>
<dbReference type="Proteomes" id="UP000199702">
    <property type="component" value="Unassembled WGS sequence"/>
</dbReference>
<dbReference type="AlphaFoldDB" id="A0A1H6QXI2"/>
<dbReference type="InterPro" id="IPR006070">
    <property type="entry name" value="Sua5-like_dom"/>
</dbReference>
<dbReference type="PANTHER" id="PTHR42828">
    <property type="entry name" value="DHBP SYNTHASE RIBB-LIKE ALPHA/BETA DOMAIN-CONTAINING PROTEIN"/>
    <property type="match status" value="1"/>
</dbReference>
<evidence type="ECO:0000259" key="1">
    <source>
        <dbReference type="PROSITE" id="PS51163"/>
    </source>
</evidence>
<dbReference type="EMBL" id="FNYA01000001">
    <property type="protein sequence ID" value="SEI43985.1"/>
    <property type="molecule type" value="Genomic_DNA"/>
</dbReference>
<dbReference type="Pfam" id="PF01300">
    <property type="entry name" value="Sua5_yciO_yrdC"/>
    <property type="match status" value="1"/>
</dbReference>
<dbReference type="STRING" id="402734.SAMN05660918_0584"/>
<dbReference type="InterPro" id="IPR052532">
    <property type="entry name" value="SUA5_domain"/>
</dbReference>
<proteinExistence type="predicted"/>
<dbReference type="GO" id="GO:0003725">
    <property type="term" value="F:double-stranded RNA binding"/>
    <property type="evidence" value="ECO:0007669"/>
    <property type="project" value="InterPro"/>
</dbReference>
<dbReference type="PROSITE" id="PS51163">
    <property type="entry name" value="YRDC"/>
    <property type="match status" value="1"/>
</dbReference>
<dbReference type="InterPro" id="IPR017945">
    <property type="entry name" value="DHBP_synth_RibB-like_a/b_dom"/>
</dbReference>
<keyword evidence="3" id="KW-1185">Reference proteome</keyword>
<accession>A0A1H6QXI2</accession>
<dbReference type="Gene3D" id="3.90.870.10">
    <property type="entry name" value="DHBP synthase"/>
    <property type="match status" value="1"/>
</dbReference>
<dbReference type="NCBIfam" id="TIGR00057">
    <property type="entry name" value="L-threonylcarbamoyladenylate synthase"/>
    <property type="match status" value="1"/>
</dbReference>
<sequence length="215" mass="23913">MGIKKSKKIMAEFLKIYEDKPSEAAIKKVVEVLRNGGLVIYPTDTVYGLGCDITNSRALEKLAKIKNVKLEKANFSFVCSDLSNISDYVKQIDTATFKILKRALPGPYTFILPGNNDLPKDFRKKKTVGIRVPDNNIAIQIVEMLGNPIVSTSIHDEDEVIEYSTDPELIFEKWQNQVDLVIDGGYGENVASTIIDLTGHEPIVVREGKGDVNII</sequence>
<name>A0A1H6QXI2_9FLAO</name>
<protein>
    <submittedName>
        <fullName evidence="2">tRNA threonylcarbamoyl adenosine modification protein, Sua5/YciO/YrdC/YwlC family</fullName>
    </submittedName>
</protein>